<evidence type="ECO:0000256" key="3">
    <source>
        <dbReference type="ARBA" id="ARBA00023315"/>
    </source>
</evidence>
<evidence type="ECO:0000313" key="6">
    <source>
        <dbReference type="EMBL" id="MBL1097427.1"/>
    </source>
</evidence>
<dbReference type="InterPro" id="IPR013747">
    <property type="entry name" value="ACP_syn_III_C"/>
</dbReference>
<evidence type="ECO:0000313" key="7">
    <source>
        <dbReference type="Proteomes" id="UP000634229"/>
    </source>
</evidence>
<dbReference type="Pfam" id="PF08545">
    <property type="entry name" value="ACP_syn_III"/>
    <property type="match status" value="1"/>
</dbReference>
<dbReference type="InterPro" id="IPR013751">
    <property type="entry name" value="ACP_syn_III_N"/>
</dbReference>
<gene>
    <name evidence="6" type="ORF">JK363_12210</name>
</gene>
<keyword evidence="2" id="KW-0808">Transferase</keyword>
<keyword evidence="1" id="KW-0963">Cytoplasm</keyword>
<dbReference type="Pfam" id="PF08541">
    <property type="entry name" value="ACP_syn_III_C"/>
    <property type="match status" value="1"/>
</dbReference>
<sequence length="331" mass="35713">MVGTGNYLPHEPISLESYVEAGLELSPMDNGPLVRAPQWRHHVAPGDRASEMIERAAAPMFERVGVDVRDVDVLITNVLLPDDMFTGCGADTAHRMGMSPEWIIDLHNGGCASFQYMLKLVGSIMATEGARTALIANVQNTAGQIFAQEGNRFKAHCVAAGDGCGVALVTAEPGPDTPRLLGTCTRNTPATARDLGMATSDGRHHWQTGDSVLDVQFDAAKTKETLELGNRLVPELVRELSEQCAFGIDEIDVLITNQPNRIFLRNWRNALGIDAERHIDTYDRFGNLYGAGVPVTLHEAVTAGRIKPGNLVVTAGFAHAGDFAAAAAFRW</sequence>
<dbReference type="PANTHER" id="PTHR34069">
    <property type="entry name" value="3-OXOACYL-[ACYL-CARRIER-PROTEIN] SYNTHASE 3"/>
    <property type="match status" value="1"/>
</dbReference>
<dbReference type="SUPFAM" id="SSF53901">
    <property type="entry name" value="Thiolase-like"/>
    <property type="match status" value="1"/>
</dbReference>
<dbReference type="PANTHER" id="PTHR34069:SF2">
    <property type="entry name" value="BETA-KETOACYL-[ACYL-CARRIER-PROTEIN] SYNTHASE III"/>
    <property type="match status" value="1"/>
</dbReference>
<keyword evidence="3" id="KW-0012">Acyltransferase</keyword>
<keyword evidence="7" id="KW-1185">Reference proteome</keyword>
<accession>A0ABS1NBG9</accession>
<protein>
    <submittedName>
        <fullName evidence="6">3-oxoacyl-ACP synthase</fullName>
    </submittedName>
</protein>
<organism evidence="6 7">
    <name type="scientific">Streptomyces coffeae</name>
    <dbReference type="NCBI Taxonomy" id="621382"/>
    <lineage>
        <taxon>Bacteria</taxon>
        <taxon>Bacillati</taxon>
        <taxon>Actinomycetota</taxon>
        <taxon>Actinomycetes</taxon>
        <taxon>Kitasatosporales</taxon>
        <taxon>Streptomycetaceae</taxon>
        <taxon>Streptomyces</taxon>
    </lineage>
</organism>
<dbReference type="Proteomes" id="UP000634229">
    <property type="component" value="Unassembled WGS sequence"/>
</dbReference>
<dbReference type="EMBL" id="JAERRF010000006">
    <property type="protein sequence ID" value="MBL1097427.1"/>
    <property type="molecule type" value="Genomic_DNA"/>
</dbReference>
<name>A0ABS1NBG9_9ACTN</name>
<evidence type="ECO:0000259" key="4">
    <source>
        <dbReference type="Pfam" id="PF08541"/>
    </source>
</evidence>
<feature type="domain" description="Beta-ketoacyl-[acyl-carrier-protein] synthase III N-terminal" evidence="5">
    <location>
        <begin position="108"/>
        <end position="176"/>
    </location>
</feature>
<feature type="domain" description="Beta-ketoacyl-[acyl-carrier-protein] synthase III C-terminal" evidence="4">
    <location>
        <begin position="245"/>
        <end position="331"/>
    </location>
</feature>
<proteinExistence type="predicted"/>
<evidence type="ECO:0000259" key="5">
    <source>
        <dbReference type="Pfam" id="PF08545"/>
    </source>
</evidence>
<evidence type="ECO:0000256" key="1">
    <source>
        <dbReference type="ARBA" id="ARBA00022490"/>
    </source>
</evidence>
<dbReference type="InterPro" id="IPR016039">
    <property type="entry name" value="Thiolase-like"/>
</dbReference>
<comment type="caution">
    <text evidence="6">The sequence shown here is derived from an EMBL/GenBank/DDBJ whole genome shotgun (WGS) entry which is preliminary data.</text>
</comment>
<dbReference type="Gene3D" id="3.40.47.10">
    <property type="match status" value="1"/>
</dbReference>
<reference evidence="6 7" key="1">
    <citation type="submission" date="2021-01" db="EMBL/GenBank/DDBJ databases">
        <title>WGS of actinomycetes isolated from Thailand.</title>
        <authorList>
            <person name="Thawai C."/>
        </authorList>
    </citation>
    <scope>NUCLEOTIDE SEQUENCE [LARGE SCALE GENOMIC DNA]</scope>
    <source>
        <strain evidence="6 7">CA1R205</strain>
    </source>
</reference>
<evidence type="ECO:0000256" key="2">
    <source>
        <dbReference type="ARBA" id="ARBA00022679"/>
    </source>
</evidence>